<evidence type="ECO:0000313" key="2">
    <source>
        <dbReference type="Proteomes" id="UP000183107"/>
    </source>
</evidence>
<dbReference type="RefSeq" id="WP_074793561.1">
    <property type="nucleotide sequence ID" value="NZ_FOVJ01000001.1"/>
</dbReference>
<name>A0A1I4XFT6_9PROT</name>
<sequence length="80" mass="9122">MNKIGDVQRIFSLHEDWIVSISISSKNELHIKNGDLIRFGKCGEVVVSGLKYWPDRSALDVLIKKEERVPQPGEIVYIVN</sequence>
<dbReference type="Proteomes" id="UP000183107">
    <property type="component" value="Unassembled WGS sequence"/>
</dbReference>
<reference evidence="2" key="1">
    <citation type="submission" date="2016-10" db="EMBL/GenBank/DDBJ databases">
        <authorList>
            <person name="Varghese N."/>
        </authorList>
    </citation>
    <scope>NUCLEOTIDE SEQUENCE [LARGE SCALE GENOMIC DNA]</scope>
    <source>
        <strain evidence="2">Nsp8</strain>
    </source>
</reference>
<accession>A0A1I4XFT6</accession>
<keyword evidence="2" id="KW-1185">Reference proteome</keyword>
<proteinExistence type="predicted"/>
<gene>
    <name evidence="1" type="ORF">SAMN05216386_0107</name>
</gene>
<organism evidence="1 2">
    <name type="scientific">Nitrosospira briensis</name>
    <dbReference type="NCBI Taxonomy" id="35799"/>
    <lineage>
        <taxon>Bacteria</taxon>
        <taxon>Pseudomonadati</taxon>
        <taxon>Pseudomonadota</taxon>
        <taxon>Betaproteobacteria</taxon>
        <taxon>Nitrosomonadales</taxon>
        <taxon>Nitrosomonadaceae</taxon>
        <taxon>Nitrosospira</taxon>
    </lineage>
</organism>
<evidence type="ECO:0000313" key="1">
    <source>
        <dbReference type="EMBL" id="SFN24781.1"/>
    </source>
</evidence>
<dbReference type="EMBL" id="FOVJ01000001">
    <property type="protein sequence ID" value="SFN24781.1"/>
    <property type="molecule type" value="Genomic_DNA"/>
</dbReference>
<dbReference type="AlphaFoldDB" id="A0A1I4XFT6"/>
<protein>
    <submittedName>
        <fullName evidence="1">Uncharacterized protein</fullName>
    </submittedName>
</protein>